<dbReference type="GO" id="GO:0015074">
    <property type="term" value="P:DNA integration"/>
    <property type="evidence" value="ECO:0007669"/>
    <property type="project" value="InterPro"/>
</dbReference>
<organism evidence="2 3">
    <name type="scientific">Desulfosporosinus acididurans</name>
    <dbReference type="NCBI Taxonomy" id="476652"/>
    <lineage>
        <taxon>Bacteria</taxon>
        <taxon>Bacillati</taxon>
        <taxon>Bacillota</taxon>
        <taxon>Clostridia</taxon>
        <taxon>Eubacteriales</taxon>
        <taxon>Desulfitobacteriaceae</taxon>
        <taxon>Desulfosporosinus</taxon>
    </lineage>
</organism>
<dbReference type="InterPro" id="IPR048020">
    <property type="entry name" value="Transpos_IS3"/>
</dbReference>
<dbReference type="EMBL" id="LDZY01000041">
    <property type="protein sequence ID" value="KLU63628.1"/>
    <property type="molecule type" value="Genomic_DNA"/>
</dbReference>
<dbReference type="GO" id="GO:0003676">
    <property type="term" value="F:nucleic acid binding"/>
    <property type="evidence" value="ECO:0007669"/>
    <property type="project" value="InterPro"/>
</dbReference>
<dbReference type="PROSITE" id="PS50994">
    <property type="entry name" value="INTEGRASE"/>
    <property type="match status" value="1"/>
</dbReference>
<dbReference type="Proteomes" id="UP000036356">
    <property type="component" value="Unassembled WGS sequence"/>
</dbReference>
<dbReference type="PANTHER" id="PTHR46889">
    <property type="entry name" value="TRANSPOSASE INSF FOR INSERTION SEQUENCE IS3B-RELATED"/>
    <property type="match status" value="1"/>
</dbReference>
<name>A0A0J1FL31_9FIRM</name>
<sequence length="305" mass="35783">MNIPASAKYAVIREMTQRDNNLLNIAWLCAAAGVSRSGYYHYLETKDLRRQREEQDQKDFLIIVEAYRFRGYNKGARGIYMRLLHMAPPVHMNIKKIRRLMNKYRLFCPIRKANPYRRMAKALKTNNVAPNLLNREFETHGPRAVLLTDITYIINGKAPRCYMSTIIDACTKELLAWVLSESLEIDFVLETVNQLVKNYGISLTAETLINSDQGSHYTSIKFIQLIKDSELRQSMSRKANCWDNAPQESFYGHMKDEIDISQCTTFEGIHQVISDWTDYYNNERYQWDLARLAPREYYKYLVTEE</sequence>
<accession>A0A0J1FL31</accession>
<dbReference type="InterPro" id="IPR012337">
    <property type="entry name" value="RNaseH-like_sf"/>
</dbReference>
<dbReference type="InterPro" id="IPR001584">
    <property type="entry name" value="Integrase_cat-core"/>
</dbReference>
<reference evidence="2 3" key="1">
    <citation type="submission" date="2015-06" db="EMBL/GenBank/DDBJ databases">
        <title>Draft genome of the moderately acidophilic sulfate reducer Candidatus Desulfosporosinus acididurans strain M1.</title>
        <authorList>
            <person name="Poehlein A."/>
            <person name="Petzsch P."/>
            <person name="Johnson B.D."/>
            <person name="Schloemann M."/>
            <person name="Daniel R."/>
            <person name="Muehling M."/>
        </authorList>
    </citation>
    <scope>NUCLEOTIDE SEQUENCE [LARGE SCALE GENOMIC DNA]</scope>
    <source>
        <strain evidence="2 3">M1</strain>
    </source>
</reference>
<dbReference type="PANTHER" id="PTHR46889:SF5">
    <property type="entry name" value="INTEGRASE PROTEIN"/>
    <property type="match status" value="1"/>
</dbReference>
<evidence type="ECO:0000259" key="1">
    <source>
        <dbReference type="PROSITE" id="PS50994"/>
    </source>
</evidence>
<dbReference type="PATRIC" id="fig|476652.3.peg.4759"/>
<gene>
    <name evidence="2" type="ORF">DEAC_c44760</name>
</gene>
<comment type="caution">
    <text evidence="2">The sequence shown here is derived from an EMBL/GenBank/DDBJ whole genome shotgun (WGS) entry which is preliminary data.</text>
</comment>
<dbReference type="Pfam" id="PF00665">
    <property type="entry name" value="rve"/>
    <property type="match status" value="1"/>
</dbReference>
<feature type="domain" description="Integrase catalytic" evidence="1">
    <location>
        <begin position="138"/>
        <end position="302"/>
    </location>
</feature>
<dbReference type="AlphaFoldDB" id="A0A0J1FL31"/>
<dbReference type="NCBIfam" id="NF033516">
    <property type="entry name" value="transpos_IS3"/>
    <property type="match status" value="1"/>
</dbReference>
<dbReference type="InterPro" id="IPR050900">
    <property type="entry name" value="Transposase_IS3/IS150/IS904"/>
</dbReference>
<protein>
    <submittedName>
        <fullName evidence="2">Integrase core domain protein</fullName>
    </submittedName>
</protein>
<evidence type="ECO:0000313" key="3">
    <source>
        <dbReference type="Proteomes" id="UP000036356"/>
    </source>
</evidence>
<dbReference type="SUPFAM" id="SSF53098">
    <property type="entry name" value="Ribonuclease H-like"/>
    <property type="match status" value="1"/>
</dbReference>
<evidence type="ECO:0000313" key="2">
    <source>
        <dbReference type="EMBL" id="KLU63628.1"/>
    </source>
</evidence>
<keyword evidence="3" id="KW-1185">Reference proteome</keyword>
<dbReference type="STRING" id="476652.DEAC_c44760"/>
<dbReference type="RefSeq" id="WP_047812203.1">
    <property type="nucleotide sequence ID" value="NZ_LDZY01000041.1"/>
</dbReference>
<dbReference type="InterPro" id="IPR036397">
    <property type="entry name" value="RNaseH_sf"/>
</dbReference>
<dbReference type="Pfam" id="PF13333">
    <property type="entry name" value="rve_2"/>
    <property type="match status" value="1"/>
</dbReference>
<dbReference type="Gene3D" id="3.30.420.10">
    <property type="entry name" value="Ribonuclease H-like superfamily/Ribonuclease H"/>
    <property type="match status" value="1"/>
</dbReference>
<proteinExistence type="predicted"/>